<protein>
    <submittedName>
        <fullName evidence="1">Uncharacterized protein</fullName>
    </submittedName>
</protein>
<dbReference type="EMBL" id="CP030118">
    <property type="protein sequence ID" value="QDL07881.1"/>
    <property type="molecule type" value="Genomic_DNA"/>
</dbReference>
<organism evidence="1 2">
    <name type="scientific">Brasilonema sennae CENA114</name>
    <dbReference type="NCBI Taxonomy" id="415709"/>
    <lineage>
        <taxon>Bacteria</taxon>
        <taxon>Bacillati</taxon>
        <taxon>Cyanobacteriota</taxon>
        <taxon>Cyanophyceae</taxon>
        <taxon>Nostocales</taxon>
        <taxon>Scytonemataceae</taxon>
        <taxon>Brasilonema</taxon>
        <taxon>Bromeliae group (in: Brasilonema)</taxon>
    </lineage>
</organism>
<evidence type="ECO:0000313" key="1">
    <source>
        <dbReference type="EMBL" id="QDL07881.1"/>
    </source>
</evidence>
<gene>
    <name evidence="1" type="ORF">DP114_08185</name>
</gene>
<evidence type="ECO:0000313" key="2">
    <source>
        <dbReference type="Proteomes" id="UP000503129"/>
    </source>
</evidence>
<accession>A0A856MDW2</accession>
<keyword evidence="2" id="KW-1185">Reference proteome</keyword>
<proteinExistence type="predicted"/>
<dbReference type="KEGG" id="bsen:DP114_08185"/>
<dbReference type="Proteomes" id="UP000503129">
    <property type="component" value="Chromosome"/>
</dbReference>
<name>A0A856MDW2_9CYAN</name>
<reference evidence="1 2" key="1">
    <citation type="submission" date="2018-06" db="EMBL/GenBank/DDBJ databases">
        <title>Comparative genomics of Brasilonema spp. strains.</title>
        <authorList>
            <person name="Alvarenga D.O."/>
            <person name="Fiore M.F."/>
            <person name="Varani A.M."/>
        </authorList>
    </citation>
    <scope>NUCLEOTIDE SEQUENCE [LARGE SCALE GENOMIC DNA]</scope>
    <source>
        <strain evidence="1 2">CENA114</strain>
    </source>
</reference>
<dbReference type="AlphaFoldDB" id="A0A856MDW2"/>
<sequence length="92" mass="10465">MLSVKRDALSVVVVFPTSTSNFINKTEFLYHLYFQLVVANTSKLVLNCAKTAKKSNNPKLNIHKQTSKCCANKNKLSTQRENSGTEIYFYKD</sequence>